<reference evidence="1 2" key="1">
    <citation type="journal article" date="2016" name="Mol. Biol. Evol.">
        <title>Comparative Genomics of Early-Diverging Mushroom-Forming Fungi Provides Insights into the Origins of Lignocellulose Decay Capabilities.</title>
        <authorList>
            <person name="Nagy L.G."/>
            <person name="Riley R."/>
            <person name="Tritt A."/>
            <person name="Adam C."/>
            <person name="Daum C."/>
            <person name="Floudas D."/>
            <person name="Sun H."/>
            <person name="Yadav J.S."/>
            <person name="Pangilinan J."/>
            <person name="Larsson K.H."/>
            <person name="Matsuura K."/>
            <person name="Barry K."/>
            <person name="Labutti K."/>
            <person name="Kuo R."/>
            <person name="Ohm R.A."/>
            <person name="Bhattacharya S.S."/>
            <person name="Shirouzu T."/>
            <person name="Yoshinaga Y."/>
            <person name="Martin F.M."/>
            <person name="Grigoriev I.V."/>
            <person name="Hibbett D.S."/>
        </authorList>
    </citation>
    <scope>NUCLEOTIDE SEQUENCE [LARGE SCALE GENOMIC DNA]</scope>
    <source>
        <strain evidence="1 2">HHB12029</strain>
    </source>
</reference>
<dbReference type="Proteomes" id="UP000077266">
    <property type="component" value="Unassembled WGS sequence"/>
</dbReference>
<gene>
    <name evidence="1" type="ORF">EXIGLDRAFT_720223</name>
</gene>
<accession>A0A165GHR8</accession>
<dbReference type="EMBL" id="KV426046">
    <property type="protein sequence ID" value="KZV90536.1"/>
    <property type="molecule type" value="Genomic_DNA"/>
</dbReference>
<evidence type="ECO:0000313" key="2">
    <source>
        <dbReference type="Proteomes" id="UP000077266"/>
    </source>
</evidence>
<dbReference type="AlphaFoldDB" id="A0A165GHR8"/>
<dbReference type="InParanoid" id="A0A165GHR8"/>
<organism evidence="1 2">
    <name type="scientific">Exidia glandulosa HHB12029</name>
    <dbReference type="NCBI Taxonomy" id="1314781"/>
    <lineage>
        <taxon>Eukaryota</taxon>
        <taxon>Fungi</taxon>
        <taxon>Dikarya</taxon>
        <taxon>Basidiomycota</taxon>
        <taxon>Agaricomycotina</taxon>
        <taxon>Agaricomycetes</taxon>
        <taxon>Auriculariales</taxon>
        <taxon>Exidiaceae</taxon>
        <taxon>Exidia</taxon>
    </lineage>
</organism>
<evidence type="ECO:0000313" key="1">
    <source>
        <dbReference type="EMBL" id="KZV90536.1"/>
    </source>
</evidence>
<proteinExistence type="predicted"/>
<protein>
    <submittedName>
        <fullName evidence="1">Uncharacterized protein</fullName>
    </submittedName>
</protein>
<name>A0A165GHR8_EXIGL</name>
<keyword evidence="2" id="KW-1185">Reference proteome</keyword>
<sequence length="75" mass="8816">MRFGGTHYLGTVTWCPGTCRESSGNRVPFTVQRIPRDLHSRRARFHLNRTRLHPLRYLRRTFLRAVTYTRVGGDS</sequence>